<feature type="domain" description="Glycosyltransferase 2-like" evidence="1">
    <location>
        <begin position="5"/>
        <end position="140"/>
    </location>
</feature>
<dbReference type="STRING" id="1844006.PhaeoP97_01659"/>
<dbReference type="Gene3D" id="3.90.550.10">
    <property type="entry name" value="Spore Coat Polysaccharide Biosynthesis Protein SpsA, Chain A"/>
    <property type="match status" value="1"/>
</dbReference>
<dbReference type="KEGG" id="php:PhaeoP97_01659"/>
<accession>A0A1L3I4R0</accession>
<dbReference type="RefSeq" id="WP_072504661.1">
    <property type="nucleotide sequence ID" value="NZ_CP016364.1"/>
</dbReference>
<evidence type="ECO:0000313" key="2">
    <source>
        <dbReference type="EMBL" id="APG47076.1"/>
    </source>
</evidence>
<dbReference type="EMBL" id="CP016364">
    <property type="protein sequence ID" value="APG47076.1"/>
    <property type="molecule type" value="Genomic_DNA"/>
</dbReference>
<dbReference type="Proteomes" id="UP000183859">
    <property type="component" value="Chromosome"/>
</dbReference>
<evidence type="ECO:0000259" key="1">
    <source>
        <dbReference type="Pfam" id="PF00535"/>
    </source>
</evidence>
<gene>
    <name evidence="2" type="ORF">PhaeoP97_01659</name>
</gene>
<protein>
    <submittedName>
        <fullName evidence="2">Glycosyl transferase-like protein</fullName>
    </submittedName>
</protein>
<organism evidence="2 3">
    <name type="scientific">Phaeobacter porticola</name>
    <dbReference type="NCBI Taxonomy" id="1844006"/>
    <lineage>
        <taxon>Bacteria</taxon>
        <taxon>Pseudomonadati</taxon>
        <taxon>Pseudomonadota</taxon>
        <taxon>Alphaproteobacteria</taxon>
        <taxon>Rhodobacterales</taxon>
        <taxon>Roseobacteraceae</taxon>
        <taxon>Phaeobacter</taxon>
    </lineage>
</organism>
<keyword evidence="3" id="KW-1185">Reference proteome</keyword>
<dbReference type="InterPro" id="IPR029044">
    <property type="entry name" value="Nucleotide-diphossugar_trans"/>
</dbReference>
<reference evidence="3" key="1">
    <citation type="submission" date="2016-07" db="EMBL/GenBank/DDBJ databases">
        <title>Phaeobacter portensis sp. nov., a tropodithietic acid producing bacterium isolated from a German harbor.</title>
        <authorList>
            <person name="Freese H.M."/>
            <person name="Bunk B."/>
            <person name="Breider S."/>
            <person name="Brinkhoff T."/>
        </authorList>
    </citation>
    <scope>NUCLEOTIDE SEQUENCE [LARGE SCALE GENOMIC DNA]</scope>
    <source>
        <strain evidence="3">P97</strain>
    </source>
</reference>
<dbReference type="GO" id="GO:0016740">
    <property type="term" value="F:transferase activity"/>
    <property type="evidence" value="ECO:0007669"/>
    <property type="project" value="UniProtKB-KW"/>
</dbReference>
<dbReference type="SUPFAM" id="SSF53448">
    <property type="entry name" value="Nucleotide-diphospho-sugar transferases"/>
    <property type="match status" value="1"/>
</dbReference>
<dbReference type="AlphaFoldDB" id="A0A1L3I4R0"/>
<name>A0A1L3I4R0_9RHOB</name>
<dbReference type="Pfam" id="PF00535">
    <property type="entry name" value="Glycos_transf_2"/>
    <property type="match status" value="1"/>
</dbReference>
<dbReference type="InterPro" id="IPR001173">
    <property type="entry name" value="Glyco_trans_2-like"/>
</dbReference>
<dbReference type="OrthoDB" id="9802649at2"/>
<sequence>MPAITICIPAYAMGGEGASYLADSFDHLCAQSFGDFDVVVSDQSDDQAVAEVCAAYGNRLTVTHLWNRDGARQASANVNNAMHHAKGEIIKILFQDDLIIDPNGLQRIHDEMGQGAYWSLCGSGTTRDGVAVDRPMVPHLTNRLHFGKNTVSSPSVLAMRREALVLFDEALIWLMDVDIYKRLWDAHGAPIVVADTIIANRLHDGQVSASVSRSLRQTELRYMARKFAKTTSLCGWMEYLRQRLKAL</sequence>
<proteinExistence type="predicted"/>
<keyword evidence="2" id="KW-0808">Transferase</keyword>
<dbReference type="CDD" id="cd00761">
    <property type="entry name" value="Glyco_tranf_GTA_type"/>
    <property type="match status" value="1"/>
</dbReference>
<evidence type="ECO:0000313" key="3">
    <source>
        <dbReference type="Proteomes" id="UP000183859"/>
    </source>
</evidence>